<organism evidence="1 2">
    <name type="scientific">Spiribacter salinus</name>
    <dbReference type="NCBI Taxonomy" id="1335746"/>
    <lineage>
        <taxon>Bacteria</taxon>
        <taxon>Pseudomonadati</taxon>
        <taxon>Pseudomonadota</taxon>
        <taxon>Gammaproteobacteria</taxon>
        <taxon>Chromatiales</taxon>
        <taxon>Ectothiorhodospiraceae</taxon>
        <taxon>Spiribacter</taxon>
    </lineage>
</organism>
<evidence type="ECO:0008006" key="3">
    <source>
        <dbReference type="Google" id="ProtNLM"/>
    </source>
</evidence>
<reference evidence="1 2" key="1">
    <citation type="submission" date="2019-06" db="EMBL/GenBank/DDBJ databases">
        <title>Metagenome assembled Genome of Spiribacter salinus SL48-SHIP from the microbial mat of Salt Lake 48 (Novosibirsk region, Russia).</title>
        <authorList>
            <person name="Shipova A."/>
            <person name="Rozanov A.S."/>
            <person name="Bryanskaya A.V."/>
            <person name="Peltek S.E."/>
        </authorList>
    </citation>
    <scope>NUCLEOTIDE SEQUENCE [LARGE SCALE GENOMIC DNA]</scope>
    <source>
        <strain evidence="1">SL48-SHIP-2</strain>
    </source>
</reference>
<sequence length="152" mass="17414">MNRKIAVNIFPWGKTEHTKGDFFVDQKFYERMRDSFEHIARRKLPPVLINHNEDGFIHGKVLDVFTVSDGTDFEVVNPEDIDDSGIFAVAELSPALFEAWGEDKGNVGDWSPSFIEEFKDRHSDKVLRNFLRELSVVSIGHLYGIKNPSPAY</sequence>
<dbReference type="EMBL" id="VIFK01000189">
    <property type="protein sequence ID" value="TQE98496.1"/>
    <property type="molecule type" value="Genomic_DNA"/>
</dbReference>
<comment type="caution">
    <text evidence="1">The sequence shown here is derived from an EMBL/GenBank/DDBJ whole genome shotgun (WGS) entry which is preliminary data.</text>
</comment>
<gene>
    <name evidence="1" type="ORF">FKY71_13530</name>
</gene>
<name>A0A540VP81_9GAMM</name>
<proteinExistence type="predicted"/>
<feature type="non-terminal residue" evidence="1">
    <location>
        <position position="152"/>
    </location>
</feature>
<evidence type="ECO:0000313" key="2">
    <source>
        <dbReference type="Proteomes" id="UP000315400"/>
    </source>
</evidence>
<dbReference type="AlphaFoldDB" id="A0A540VP81"/>
<dbReference type="Proteomes" id="UP000315400">
    <property type="component" value="Unassembled WGS sequence"/>
</dbReference>
<protein>
    <recommendedName>
        <fullName evidence="3">HK97 family phage prohead protease</fullName>
    </recommendedName>
</protein>
<accession>A0A540VP81</accession>
<evidence type="ECO:0000313" key="1">
    <source>
        <dbReference type="EMBL" id="TQE98496.1"/>
    </source>
</evidence>